<dbReference type="EMBL" id="FNXT01000712">
    <property type="protein sequence ID" value="SZX66533.1"/>
    <property type="molecule type" value="Genomic_DNA"/>
</dbReference>
<feature type="region of interest" description="Disordered" evidence="1">
    <location>
        <begin position="28"/>
        <end position="72"/>
    </location>
</feature>
<dbReference type="AlphaFoldDB" id="A0A383VNN6"/>
<organism evidence="2 3">
    <name type="scientific">Tetradesmus obliquus</name>
    <name type="common">Green alga</name>
    <name type="synonym">Acutodesmus obliquus</name>
    <dbReference type="NCBI Taxonomy" id="3088"/>
    <lineage>
        <taxon>Eukaryota</taxon>
        <taxon>Viridiplantae</taxon>
        <taxon>Chlorophyta</taxon>
        <taxon>core chlorophytes</taxon>
        <taxon>Chlorophyceae</taxon>
        <taxon>CS clade</taxon>
        <taxon>Sphaeropleales</taxon>
        <taxon>Scenedesmaceae</taxon>
        <taxon>Tetradesmus</taxon>
    </lineage>
</organism>
<evidence type="ECO:0000313" key="3">
    <source>
        <dbReference type="Proteomes" id="UP000256970"/>
    </source>
</evidence>
<name>A0A383VNN6_TETOB</name>
<protein>
    <submittedName>
        <fullName evidence="2">Uncharacterized protein</fullName>
    </submittedName>
</protein>
<dbReference type="Proteomes" id="UP000256970">
    <property type="component" value="Unassembled WGS sequence"/>
</dbReference>
<gene>
    <name evidence="2" type="ORF">BQ4739_LOCUS6939</name>
</gene>
<evidence type="ECO:0000256" key="1">
    <source>
        <dbReference type="SAM" id="MobiDB-lite"/>
    </source>
</evidence>
<keyword evidence="3" id="KW-1185">Reference proteome</keyword>
<feature type="compositionally biased region" description="Basic and acidic residues" evidence="1">
    <location>
        <begin position="28"/>
        <end position="41"/>
    </location>
</feature>
<feature type="compositionally biased region" description="Basic residues" evidence="1">
    <location>
        <begin position="61"/>
        <end position="72"/>
    </location>
</feature>
<dbReference type="OrthoDB" id="10481391at2759"/>
<evidence type="ECO:0000313" key="2">
    <source>
        <dbReference type="EMBL" id="SZX66533.1"/>
    </source>
</evidence>
<proteinExistence type="predicted"/>
<accession>A0A383VNN6</accession>
<reference evidence="2 3" key="1">
    <citation type="submission" date="2016-10" db="EMBL/GenBank/DDBJ databases">
        <authorList>
            <person name="Cai Z."/>
        </authorList>
    </citation>
    <scope>NUCLEOTIDE SEQUENCE [LARGE SCALE GENOMIC DNA]</scope>
</reference>
<sequence>MADMGLKYDMKVASKGEEQGNVEILKDLHDPGREGTEEARKAHAYATTSEIDPPVELMGDHHHRHHEKLPKE</sequence>